<comment type="caution">
    <text evidence="2">The sequence shown here is derived from an EMBL/GenBank/DDBJ whole genome shotgun (WGS) entry which is preliminary data.</text>
</comment>
<evidence type="ECO:0000313" key="2">
    <source>
        <dbReference type="EMBL" id="ORY44083.1"/>
    </source>
</evidence>
<dbReference type="Proteomes" id="UP000193642">
    <property type="component" value="Unassembled WGS sequence"/>
</dbReference>
<evidence type="ECO:0000256" key="1">
    <source>
        <dbReference type="SAM" id="Phobius"/>
    </source>
</evidence>
<dbReference type="AlphaFoldDB" id="A0A1Y2CAM0"/>
<reference evidence="2 3" key="1">
    <citation type="submission" date="2016-07" db="EMBL/GenBank/DDBJ databases">
        <title>Pervasive Adenine N6-methylation of Active Genes in Fungi.</title>
        <authorList>
            <consortium name="DOE Joint Genome Institute"/>
            <person name="Mondo S.J."/>
            <person name="Dannebaum R.O."/>
            <person name="Kuo R.C."/>
            <person name="Labutti K."/>
            <person name="Haridas S."/>
            <person name="Kuo A."/>
            <person name="Salamov A."/>
            <person name="Ahrendt S.R."/>
            <person name="Lipzen A."/>
            <person name="Sullivan W."/>
            <person name="Andreopoulos W.B."/>
            <person name="Clum A."/>
            <person name="Lindquist E."/>
            <person name="Daum C."/>
            <person name="Ramamoorthy G.K."/>
            <person name="Gryganskyi A."/>
            <person name="Culley D."/>
            <person name="Magnuson J.K."/>
            <person name="James T.Y."/>
            <person name="O'Malley M.A."/>
            <person name="Stajich J.E."/>
            <person name="Spatafora J.W."/>
            <person name="Visel A."/>
            <person name="Grigoriev I.V."/>
        </authorList>
    </citation>
    <scope>NUCLEOTIDE SEQUENCE [LARGE SCALE GENOMIC DNA]</scope>
    <source>
        <strain evidence="2 3">JEL800</strain>
    </source>
</reference>
<evidence type="ECO:0000313" key="3">
    <source>
        <dbReference type="Proteomes" id="UP000193642"/>
    </source>
</evidence>
<gene>
    <name evidence="2" type="ORF">BCR33DRAFT_234798</name>
</gene>
<keyword evidence="1" id="KW-1133">Transmembrane helix</keyword>
<name>A0A1Y2CAM0_9FUNG</name>
<sequence>MLSATPTLDVSPAYSQLQELSDEATDFFTTRRHFFFFHHDSTSVAIMLCLVTWCCEYGPLVVPLLHYDGTEEFELETLGKLNLLSLRTSASIERKLVVALVMSCVVLTSTYSLFCCFFLSSSPYLVSQ</sequence>
<keyword evidence="1" id="KW-0812">Transmembrane</keyword>
<keyword evidence="1" id="KW-0472">Membrane</keyword>
<protein>
    <submittedName>
        <fullName evidence="2">Uncharacterized protein</fullName>
    </submittedName>
</protein>
<organism evidence="2 3">
    <name type="scientific">Rhizoclosmatium globosum</name>
    <dbReference type="NCBI Taxonomy" id="329046"/>
    <lineage>
        <taxon>Eukaryota</taxon>
        <taxon>Fungi</taxon>
        <taxon>Fungi incertae sedis</taxon>
        <taxon>Chytridiomycota</taxon>
        <taxon>Chytridiomycota incertae sedis</taxon>
        <taxon>Chytridiomycetes</taxon>
        <taxon>Chytridiales</taxon>
        <taxon>Chytriomycetaceae</taxon>
        <taxon>Rhizoclosmatium</taxon>
    </lineage>
</organism>
<feature type="transmembrane region" description="Helical" evidence="1">
    <location>
        <begin position="96"/>
        <end position="120"/>
    </location>
</feature>
<proteinExistence type="predicted"/>
<keyword evidence="3" id="KW-1185">Reference proteome</keyword>
<accession>A0A1Y2CAM0</accession>
<dbReference type="EMBL" id="MCGO01000023">
    <property type="protein sequence ID" value="ORY44083.1"/>
    <property type="molecule type" value="Genomic_DNA"/>
</dbReference>